<name>A0A3P9Q9B4_POERE</name>
<dbReference type="Gene3D" id="1.10.10.10">
    <property type="entry name" value="Winged helix-like DNA-binding domain superfamily/Winged helix DNA-binding domain"/>
    <property type="match status" value="1"/>
</dbReference>
<dbReference type="PROSITE" id="PS50186">
    <property type="entry name" value="DEP"/>
    <property type="match status" value="1"/>
</dbReference>
<dbReference type="Pfam" id="PF00610">
    <property type="entry name" value="DEP"/>
    <property type="match status" value="1"/>
</dbReference>
<organism evidence="5 6">
    <name type="scientific">Poecilia reticulata</name>
    <name type="common">Guppy</name>
    <name type="synonym">Acanthophacelus reticulatus</name>
    <dbReference type="NCBI Taxonomy" id="8081"/>
    <lineage>
        <taxon>Eukaryota</taxon>
        <taxon>Metazoa</taxon>
        <taxon>Chordata</taxon>
        <taxon>Craniata</taxon>
        <taxon>Vertebrata</taxon>
        <taxon>Euteleostomi</taxon>
        <taxon>Actinopterygii</taxon>
        <taxon>Neopterygii</taxon>
        <taxon>Teleostei</taxon>
        <taxon>Neoteleostei</taxon>
        <taxon>Acanthomorphata</taxon>
        <taxon>Ovalentaria</taxon>
        <taxon>Atherinomorphae</taxon>
        <taxon>Cyprinodontiformes</taxon>
        <taxon>Poeciliidae</taxon>
        <taxon>Poeciliinae</taxon>
        <taxon>Poecilia</taxon>
    </lineage>
</organism>
<dbReference type="RefSeq" id="XP_008406418.2">
    <property type="nucleotide sequence ID" value="XM_008408196.2"/>
</dbReference>
<dbReference type="OMA" id="DTQEDEW"/>
<dbReference type="GeneTree" id="ENSGT00950000182976"/>
<evidence type="ECO:0000256" key="3">
    <source>
        <dbReference type="SAM" id="MobiDB-lite"/>
    </source>
</evidence>
<proteinExistence type="inferred from homology"/>
<dbReference type="Proteomes" id="UP000242638">
    <property type="component" value="Unassembled WGS sequence"/>
</dbReference>
<comment type="similarity">
    <text evidence="1">Belongs to the DEPDC7 family.</text>
</comment>
<evidence type="ECO:0000313" key="6">
    <source>
        <dbReference type="Proteomes" id="UP000242638"/>
    </source>
</evidence>
<dbReference type="PANTHER" id="PTHR16206">
    <property type="entry name" value="DEP DOMAIN-CONTAINING"/>
    <property type="match status" value="1"/>
</dbReference>
<evidence type="ECO:0000256" key="2">
    <source>
        <dbReference type="ARBA" id="ARBA00040225"/>
    </source>
</evidence>
<dbReference type="GeneID" id="103464229"/>
<dbReference type="Ensembl" id="ENSPRET00000031136.1">
    <property type="protein sequence ID" value="ENSPREP00000030786.1"/>
    <property type="gene ID" value="ENSPREG00000020850.1"/>
</dbReference>
<accession>A0A3P9Q9B4</accession>
<protein>
    <recommendedName>
        <fullName evidence="2">DEP domain-containing protein 7</fullName>
    </recommendedName>
</protein>
<dbReference type="InterPro" id="IPR036388">
    <property type="entry name" value="WH-like_DNA-bd_sf"/>
</dbReference>
<dbReference type="GO" id="GO:0035556">
    <property type="term" value="P:intracellular signal transduction"/>
    <property type="evidence" value="ECO:0007669"/>
    <property type="project" value="InterPro"/>
</dbReference>
<keyword evidence="6" id="KW-1185">Reference proteome</keyword>
<evidence type="ECO:0000259" key="4">
    <source>
        <dbReference type="PROSITE" id="PS50186"/>
    </source>
</evidence>
<reference evidence="6" key="1">
    <citation type="submission" date="2013-11" db="EMBL/GenBank/DDBJ databases">
        <title>The genomic landscape of the Guanapo guppy.</title>
        <authorList>
            <person name="Kuenstner A."/>
            <person name="Dreyer C."/>
        </authorList>
    </citation>
    <scope>NUCLEOTIDE SEQUENCE</scope>
    <source>
        <strain evidence="6">Guanapo</strain>
    </source>
</reference>
<reference evidence="5" key="2">
    <citation type="submission" date="2025-08" db="UniProtKB">
        <authorList>
            <consortium name="Ensembl"/>
        </authorList>
    </citation>
    <scope>IDENTIFICATION</scope>
    <source>
        <strain evidence="5">Guanapo</strain>
    </source>
</reference>
<feature type="domain" description="DEP" evidence="4">
    <location>
        <begin position="94"/>
        <end position="181"/>
    </location>
</feature>
<dbReference type="SMART" id="SM00049">
    <property type="entry name" value="DEP"/>
    <property type="match status" value="1"/>
</dbReference>
<dbReference type="InterPro" id="IPR036390">
    <property type="entry name" value="WH_DNA-bd_sf"/>
</dbReference>
<feature type="region of interest" description="Disordered" evidence="3">
    <location>
        <begin position="205"/>
        <end position="224"/>
    </location>
</feature>
<evidence type="ECO:0000256" key="1">
    <source>
        <dbReference type="ARBA" id="ARBA00037970"/>
    </source>
</evidence>
<reference evidence="5" key="3">
    <citation type="submission" date="2025-09" db="UniProtKB">
        <authorList>
            <consortium name="Ensembl"/>
        </authorList>
    </citation>
    <scope>IDENTIFICATION</scope>
    <source>
        <strain evidence="5">Guanapo</strain>
    </source>
</reference>
<feature type="region of interest" description="Disordered" evidence="3">
    <location>
        <begin position="326"/>
        <end position="355"/>
    </location>
</feature>
<dbReference type="PANTHER" id="PTHR16206:SF9">
    <property type="entry name" value="DEP DOMAIN-CONTAINING PROTEIN 7"/>
    <property type="match status" value="1"/>
</dbReference>
<dbReference type="OrthoDB" id="276323at2759"/>
<dbReference type="CDD" id="cd04405">
    <property type="entry name" value="RhoGAP_BRCC3-like"/>
    <property type="match status" value="1"/>
</dbReference>
<dbReference type="KEGG" id="pret:103464229"/>
<dbReference type="InterPro" id="IPR000591">
    <property type="entry name" value="DEP_dom"/>
</dbReference>
<dbReference type="SUPFAM" id="SSF46785">
    <property type="entry name" value="Winged helix' DNA-binding domain"/>
    <property type="match status" value="1"/>
</dbReference>
<sequence length="578" mass="62781">MENFNRKQKSGPDRRLLPPTGQASNSTLEFPLCLISSVSVRLPAGPAGPAASRGNMASIRERAAALKLRAFSPAAAGVRTAQASSIWTDLIAHLRSKVTVKRRLVQFKAHSDCFVGSEAVDVLLQRAANATGLQGGAVSRAQVVCVCQALLQSGAFEAVGAGDRRQDAFKDSGSTLYRFTEWRRPAVEELERHAALVQRLFLGAPPRPEEPVGPVGGPSRGRQTDAALPQSLVNEVWQEQTLLRLLSLVELPLLEGVLQCSQSPTSDPSADLLPHRNPDLISNSLDRRILQALRDSQEDEWLSSALDCLDFLPDQQVAELSRELPRRFPPESSDPEPPHGGAVQDGGPSSDDDLPPRPLTPWRLLLFGSLVRHYGSRPPLLPPNMAAVYAAVAALLENGQMEKALEALQLCLKLLPPGCREELRRLLTFMAAAAGPRAPKLDKEAENRAAVMKAFSKAVLHSRSFPKEKQDLMLNFLLSNRQEVFKIPGFLHKTISEKLAGLAQTDGPAPPPGPPASIQAAADAAKLGTQQALLELLSSIDLDRSMAAKERRRLLRQFCSAHPEIFHQYFGDSAASQI</sequence>
<feature type="region of interest" description="Disordered" evidence="3">
    <location>
        <begin position="1"/>
        <end position="22"/>
    </location>
</feature>
<evidence type="ECO:0000313" key="5">
    <source>
        <dbReference type="Ensembl" id="ENSPREP00000030786.1"/>
    </source>
</evidence>
<dbReference type="AlphaFoldDB" id="A0A3P9Q9B4"/>